<dbReference type="Proteomes" id="UP000027222">
    <property type="component" value="Unassembled WGS sequence"/>
</dbReference>
<evidence type="ECO:0008006" key="3">
    <source>
        <dbReference type="Google" id="ProtNLM"/>
    </source>
</evidence>
<dbReference type="HOGENOM" id="CLU_582708_0_0_1"/>
<dbReference type="InterPro" id="IPR032675">
    <property type="entry name" value="LRR_dom_sf"/>
</dbReference>
<organism evidence="1 2">
    <name type="scientific">Galerina marginata (strain CBS 339.88)</name>
    <dbReference type="NCBI Taxonomy" id="685588"/>
    <lineage>
        <taxon>Eukaryota</taxon>
        <taxon>Fungi</taxon>
        <taxon>Dikarya</taxon>
        <taxon>Basidiomycota</taxon>
        <taxon>Agaricomycotina</taxon>
        <taxon>Agaricomycetes</taxon>
        <taxon>Agaricomycetidae</taxon>
        <taxon>Agaricales</taxon>
        <taxon>Agaricineae</taxon>
        <taxon>Strophariaceae</taxon>
        <taxon>Galerina</taxon>
    </lineage>
</organism>
<accession>A0A067SQA8</accession>
<protein>
    <recommendedName>
        <fullName evidence="3">F-box domain-containing protein</fullName>
    </recommendedName>
</protein>
<gene>
    <name evidence="1" type="ORF">GALMADRAFT_213014</name>
</gene>
<sequence>MTHINDLPFELLSRIFRKCLNVAGNKLPHLLPSNRNQPFTFLLVCKYWKHTALECRCLWTSVRIPNFTANLTEDDADTRRDFIVKWLSRAEHLPLQVRHTEPAIRFIDPQFQGKRFWRRPPPVFLEVGSYDRAQYYAAQMLEALSYHESRWRSLEIVFDSYLLQAFNHICKTYKSSRRTPCLGFQLRTLKFTLYDQFYSTVDFLTTSQWIAQLPALEKLDFEDKSNFIADFKVVPFSHFKAVKFARQTFPNHLTSEDAVQLISLSSSATDIVLVGCQLLQIDYPSNDSGLEKRNILPRLQRLTLTYVDSPVKVLDSFTLCALESLELTSGFSGCGNEAINIFQEFLSRCRCPLKRLIIQDKNMTLQQAFRILGFPELANVAEIVLVFADISLLSLSDEAQEPLYPLIYLISNGAPSANLNFLVWTQKVCNAQGSLVTEYRMGRKYLQDNETFHFAFRNGKVHCNLELSG</sequence>
<dbReference type="EMBL" id="KL142387">
    <property type="protein sequence ID" value="KDR73071.1"/>
    <property type="molecule type" value="Genomic_DNA"/>
</dbReference>
<reference evidence="2" key="1">
    <citation type="journal article" date="2014" name="Proc. Natl. Acad. Sci. U.S.A.">
        <title>Extensive sampling of basidiomycete genomes demonstrates inadequacy of the white-rot/brown-rot paradigm for wood decay fungi.</title>
        <authorList>
            <person name="Riley R."/>
            <person name="Salamov A.A."/>
            <person name="Brown D.W."/>
            <person name="Nagy L.G."/>
            <person name="Floudas D."/>
            <person name="Held B.W."/>
            <person name="Levasseur A."/>
            <person name="Lombard V."/>
            <person name="Morin E."/>
            <person name="Otillar R."/>
            <person name="Lindquist E.A."/>
            <person name="Sun H."/>
            <person name="LaButti K.M."/>
            <person name="Schmutz J."/>
            <person name="Jabbour D."/>
            <person name="Luo H."/>
            <person name="Baker S.E."/>
            <person name="Pisabarro A.G."/>
            <person name="Walton J.D."/>
            <person name="Blanchette R.A."/>
            <person name="Henrissat B."/>
            <person name="Martin F."/>
            <person name="Cullen D."/>
            <person name="Hibbett D.S."/>
            <person name="Grigoriev I.V."/>
        </authorList>
    </citation>
    <scope>NUCLEOTIDE SEQUENCE [LARGE SCALE GENOMIC DNA]</scope>
    <source>
        <strain evidence="2">CBS 339.88</strain>
    </source>
</reference>
<proteinExistence type="predicted"/>
<dbReference type="Gene3D" id="3.80.10.10">
    <property type="entry name" value="Ribonuclease Inhibitor"/>
    <property type="match status" value="1"/>
</dbReference>
<dbReference type="AlphaFoldDB" id="A0A067SQA8"/>
<keyword evidence="2" id="KW-1185">Reference proteome</keyword>
<dbReference type="OrthoDB" id="3051796at2759"/>
<evidence type="ECO:0000313" key="2">
    <source>
        <dbReference type="Proteomes" id="UP000027222"/>
    </source>
</evidence>
<evidence type="ECO:0000313" key="1">
    <source>
        <dbReference type="EMBL" id="KDR73071.1"/>
    </source>
</evidence>
<name>A0A067SQA8_GALM3</name>